<dbReference type="InterPro" id="IPR036068">
    <property type="entry name" value="Nicotinate_pribotase-like_C"/>
</dbReference>
<comment type="pathway">
    <text evidence="1">Cofactor biosynthesis; NAD(+) biosynthesis; nicotinate D-ribonucleotide from quinolinate: step 1/1.</text>
</comment>
<dbReference type="InterPro" id="IPR002638">
    <property type="entry name" value="Quinolinate_PRibosylTrfase_C"/>
</dbReference>
<gene>
    <name evidence="9" type="ORF">UFOPK1446_00467</name>
</gene>
<dbReference type="Pfam" id="PF01729">
    <property type="entry name" value="QRPTase_C"/>
    <property type="match status" value="1"/>
</dbReference>
<evidence type="ECO:0000259" key="7">
    <source>
        <dbReference type="Pfam" id="PF01729"/>
    </source>
</evidence>
<evidence type="ECO:0000256" key="2">
    <source>
        <dbReference type="ARBA" id="ARBA00009400"/>
    </source>
</evidence>
<dbReference type="CDD" id="cd01572">
    <property type="entry name" value="QPRTase"/>
    <property type="match status" value="1"/>
</dbReference>
<dbReference type="GO" id="GO:0004514">
    <property type="term" value="F:nicotinate-nucleotide diphosphorylase (carboxylating) activity"/>
    <property type="evidence" value="ECO:0007669"/>
    <property type="project" value="UniProtKB-EC"/>
</dbReference>
<dbReference type="NCBIfam" id="TIGR00078">
    <property type="entry name" value="nadC"/>
    <property type="match status" value="1"/>
</dbReference>
<protein>
    <recommendedName>
        <fullName evidence="3">nicotinate-nucleotide diphosphorylase (carboxylating)</fullName>
        <ecNumber evidence="3">2.4.2.19</ecNumber>
    </recommendedName>
</protein>
<evidence type="ECO:0000256" key="1">
    <source>
        <dbReference type="ARBA" id="ARBA00004893"/>
    </source>
</evidence>
<organism evidence="9">
    <name type="scientific">freshwater metagenome</name>
    <dbReference type="NCBI Taxonomy" id="449393"/>
    <lineage>
        <taxon>unclassified sequences</taxon>
        <taxon>metagenomes</taxon>
        <taxon>ecological metagenomes</taxon>
    </lineage>
</organism>
<evidence type="ECO:0000256" key="3">
    <source>
        <dbReference type="ARBA" id="ARBA00011944"/>
    </source>
</evidence>
<dbReference type="PIRSF" id="PIRSF006250">
    <property type="entry name" value="NadC_ModD"/>
    <property type="match status" value="1"/>
</dbReference>
<dbReference type="Gene3D" id="3.20.20.70">
    <property type="entry name" value="Aldolase class I"/>
    <property type="match status" value="1"/>
</dbReference>
<evidence type="ECO:0000256" key="4">
    <source>
        <dbReference type="ARBA" id="ARBA00022642"/>
    </source>
</evidence>
<dbReference type="EMBL" id="CAEZSO010000074">
    <property type="protein sequence ID" value="CAB4542178.1"/>
    <property type="molecule type" value="Genomic_DNA"/>
</dbReference>
<evidence type="ECO:0000259" key="8">
    <source>
        <dbReference type="Pfam" id="PF02749"/>
    </source>
</evidence>
<dbReference type="GO" id="GO:0005737">
    <property type="term" value="C:cytoplasm"/>
    <property type="evidence" value="ECO:0007669"/>
    <property type="project" value="TreeGrafter"/>
</dbReference>
<dbReference type="UniPathway" id="UPA00253">
    <property type="reaction ID" value="UER00331"/>
</dbReference>
<keyword evidence="5" id="KW-0328">Glycosyltransferase</keyword>
<name>A0A6J6BVE1_9ZZZZ</name>
<keyword evidence="6" id="KW-0808">Transferase</keyword>
<dbReference type="EC" id="2.4.2.19" evidence="3"/>
<dbReference type="FunFam" id="3.20.20.70:FF:000030">
    <property type="entry name" value="Nicotinate-nucleotide pyrophosphorylase, carboxylating"/>
    <property type="match status" value="1"/>
</dbReference>
<dbReference type="GO" id="GO:0034213">
    <property type="term" value="P:quinolinate catabolic process"/>
    <property type="evidence" value="ECO:0007669"/>
    <property type="project" value="TreeGrafter"/>
</dbReference>
<keyword evidence="4" id="KW-0662">Pyridine nucleotide biosynthesis</keyword>
<dbReference type="PANTHER" id="PTHR32179">
    <property type="entry name" value="NICOTINATE-NUCLEOTIDE PYROPHOSPHORYLASE [CARBOXYLATING]"/>
    <property type="match status" value="1"/>
</dbReference>
<dbReference type="Gene3D" id="3.90.1170.20">
    <property type="entry name" value="Quinolinate phosphoribosyl transferase, N-terminal domain"/>
    <property type="match status" value="1"/>
</dbReference>
<dbReference type="SUPFAM" id="SSF51690">
    <property type="entry name" value="Nicotinate/Quinolinate PRTase C-terminal domain-like"/>
    <property type="match status" value="1"/>
</dbReference>
<reference evidence="9" key="1">
    <citation type="submission" date="2020-05" db="EMBL/GenBank/DDBJ databases">
        <authorList>
            <person name="Chiriac C."/>
            <person name="Salcher M."/>
            <person name="Ghai R."/>
            <person name="Kavagutti S V."/>
        </authorList>
    </citation>
    <scope>NUCLEOTIDE SEQUENCE</scope>
</reference>
<dbReference type="PANTHER" id="PTHR32179:SF3">
    <property type="entry name" value="NICOTINATE-NUCLEOTIDE PYROPHOSPHORYLASE [CARBOXYLATING]"/>
    <property type="match status" value="1"/>
</dbReference>
<dbReference type="Pfam" id="PF02749">
    <property type="entry name" value="QRPTase_N"/>
    <property type="match status" value="1"/>
</dbReference>
<comment type="similarity">
    <text evidence="2">Belongs to the NadC/ModD family.</text>
</comment>
<sequence>MTLSSALSDQIRGAGLDPADIEAVIERSLAEDLAGGVDVTSVATVPATQQSILKLVAREGGVVAGVVAACAAFEVVGQGRIAVSANVVDGASVDAGSCVVTATGPTVDLLTAERTALNLLCHLSGIASLTARWVSAVAGTDASIRDTRKTTPGLRSLEKFAVRCGGGVNHRMSLSDAALVKDNHVLAAGGVEAAFSAVRAMWPDLDVEVEVDSLEQLEEVLAAGADLVLLDNFTVAQTREAVRITAGRARLESSGGLSLSVARDYAETGVDFLAVGALTHSAPVLDVGGDLEQVREA</sequence>
<dbReference type="SUPFAM" id="SSF54675">
    <property type="entry name" value="Nicotinate/Quinolinate PRTase N-terminal domain-like"/>
    <property type="match status" value="1"/>
</dbReference>
<evidence type="ECO:0000256" key="5">
    <source>
        <dbReference type="ARBA" id="ARBA00022676"/>
    </source>
</evidence>
<dbReference type="InterPro" id="IPR037128">
    <property type="entry name" value="Quinolinate_PRibosylTase_N_sf"/>
</dbReference>
<dbReference type="AlphaFoldDB" id="A0A6J6BVE1"/>
<evidence type="ECO:0000313" key="9">
    <source>
        <dbReference type="EMBL" id="CAB4542178.1"/>
    </source>
</evidence>
<feature type="domain" description="Quinolinate phosphoribosyl transferase N-terminal" evidence="8">
    <location>
        <begin position="38"/>
        <end position="124"/>
    </location>
</feature>
<dbReference type="GO" id="GO:0009435">
    <property type="term" value="P:NAD+ biosynthetic process"/>
    <property type="evidence" value="ECO:0007669"/>
    <property type="project" value="UniProtKB-UniPathway"/>
</dbReference>
<dbReference type="InterPro" id="IPR022412">
    <property type="entry name" value="Quinolinate_PRibosylTrfase_N"/>
</dbReference>
<feature type="domain" description="Quinolinate phosphoribosyl transferase C-terminal" evidence="7">
    <location>
        <begin position="126"/>
        <end position="287"/>
    </location>
</feature>
<evidence type="ECO:0000256" key="6">
    <source>
        <dbReference type="ARBA" id="ARBA00022679"/>
    </source>
</evidence>
<dbReference type="InterPro" id="IPR013785">
    <property type="entry name" value="Aldolase_TIM"/>
</dbReference>
<accession>A0A6J6BVE1</accession>
<proteinExistence type="inferred from homology"/>
<dbReference type="InterPro" id="IPR027277">
    <property type="entry name" value="NadC/ModD"/>
</dbReference>
<dbReference type="InterPro" id="IPR004393">
    <property type="entry name" value="NadC"/>
</dbReference>